<feature type="domain" description="HTH marR-type" evidence="4">
    <location>
        <begin position="9"/>
        <end position="142"/>
    </location>
</feature>
<reference evidence="5 6" key="1">
    <citation type="submission" date="2015-11" db="EMBL/GenBank/DDBJ databases">
        <title>Exploring the genomic traits of fungus-feeding bacterial genus Collimonas.</title>
        <authorList>
            <person name="Song C."/>
            <person name="Schmidt R."/>
            <person name="de Jager V."/>
            <person name="Krzyzanowska D."/>
            <person name="Jongedijk E."/>
            <person name="Cankar K."/>
            <person name="Beekwilder J."/>
            <person name="van Veen A."/>
            <person name="de Boer W."/>
            <person name="van Veen J.A."/>
            <person name="Garbeva P."/>
        </authorList>
    </citation>
    <scope>NUCLEOTIDE SEQUENCE [LARGE SCALE GENOMIC DNA]</scope>
    <source>
        <strain evidence="5 6">Ter6</strain>
    </source>
</reference>
<dbReference type="EMBL" id="CP013232">
    <property type="protein sequence ID" value="AMO94956.1"/>
    <property type="molecule type" value="Genomic_DNA"/>
</dbReference>
<dbReference type="Pfam" id="PF12802">
    <property type="entry name" value="MarR_2"/>
    <property type="match status" value="1"/>
</dbReference>
<keyword evidence="1" id="KW-0805">Transcription regulation</keyword>
<evidence type="ECO:0000256" key="2">
    <source>
        <dbReference type="ARBA" id="ARBA00023125"/>
    </source>
</evidence>
<dbReference type="AlphaFoldDB" id="A0A127PAW7"/>
<dbReference type="GO" id="GO:0003677">
    <property type="term" value="F:DNA binding"/>
    <property type="evidence" value="ECO:0007669"/>
    <property type="project" value="UniProtKB-KW"/>
</dbReference>
<dbReference type="PANTHER" id="PTHR33164">
    <property type="entry name" value="TRANSCRIPTIONAL REGULATOR, MARR FAMILY"/>
    <property type="match status" value="1"/>
</dbReference>
<dbReference type="PANTHER" id="PTHR33164:SF64">
    <property type="entry name" value="TRANSCRIPTIONAL REGULATOR SLYA"/>
    <property type="match status" value="1"/>
</dbReference>
<accession>A0A127PAW7</accession>
<dbReference type="SUPFAM" id="SSF46785">
    <property type="entry name" value="Winged helix' DNA-binding domain"/>
    <property type="match status" value="1"/>
</dbReference>
<dbReference type="InterPro" id="IPR036388">
    <property type="entry name" value="WH-like_DNA-bd_sf"/>
</dbReference>
<dbReference type="RefSeq" id="WP_061539879.1">
    <property type="nucleotide sequence ID" value="NZ_CP013232.1"/>
</dbReference>
<evidence type="ECO:0000256" key="3">
    <source>
        <dbReference type="ARBA" id="ARBA00023163"/>
    </source>
</evidence>
<gene>
    <name evidence="5" type="ORF">CFter6_2273</name>
</gene>
<sequence>MASNSNTLEEHFSSALHNTARAWKLAVDRRLKYLGLSQASWTAVAVAAKAGEPLSQIELANRVGIEAASMVATIDRLVKLELVVREPSPHDRRVKLVVLTKAGQQLYGKVKAEADAFRKELLADVDKQQLSAAIKLLEHLQAVAEAVASDAKP</sequence>
<dbReference type="PATRIC" id="fig|158899.10.peg.2269"/>
<proteinExistence type="predicted"/>
<keyword evidence="2" id="KW-0238">DNA-binding</keyword>
<dbReference type="PRINTS" id="PR00598">
    <property type="entry name" value="HTHMARR"/>
</dbReference>
<evidence type="ECO:0000259" key="4">
    <source>
        <dbReference type="PROSITE" id="PS50995"/>
    </source>
</evidence>
<dbReference type="Gene3D" id="1.10.10.10">
    <property type="entry name" value="Winged helix-like DNA-binding domain superfamily/Winged helix DNA-binding domain"/>
    <property type="match status" value="1"/>
</dbReference>
<evidence type="ECO:0000313" key="6">
    <source>
        <dbReference type="Proteomes" id="UP000072421"/>
    </source>
</evidence>
<dbReference type="InterPro" id="IPR036390">
    <property type="entry name" value="WH_DNA-bd_sf"/>
</dbReference>
<organism evidence="5">
    <name type="scientific">Collimonas fungivorans</name>
    <dbReference type="NCBI Taxonomy" id="158899"/>
    <lineage>
        <taxon>Bacteria</taxon>
        <taxon>Pseudomonadati</taxon>
        <taxon>Pseudomonadota</taxon>
        <taxon>Betaproteobacteria</taxon>
        <taxon>Burkholderiales</taxon>
        <taxon>Oxalobacteraceae</taxon>
        <taxon>Collimonas</taxon>
    </lineage>
</organism>
<keyword evidence="3" id="KW-0804">Transcription</keyword>
<evidence type="ECO:0000313" key="5">
    <source>
        <dbReference type="EMBL" id="AMO94956.1"/>
    </source>
</evidence>
<dbReference type="OrthoDB" id="6002259at2"/>
<dbReference type="Proteomes" id="UP000072421">
    <property type="component" value="Chromosome"/>
</dbReference>
<dbReference type="GO" id="GO:0003700">
    <property type="term" value="F:DNA-binding transcription factor activity"/>
    <property type="evidence" value="ECO:0007669"/>
    <property type="project" value="InterPro"/>
</dbReference>
<dbReference type="InterPro" id="IPR000835">
    <property type="entry name" value="HTH_MarR-typ"/>
</dbReference>
<dbReference type="GO" id="GO:0006950">
    <property type="term" value="P:response to stress"/>
    <property type="evidence" value="ECO:0007669"/>
    <property type="project" value="TreeGrafter"/>
</dbReference>
<dbReference type="InterPro" id="IPR039422">
    <property type="entry name" value="MarR/SlyA-like"/>
</dbReference>
<name>A0A127PAW7_9BURK</name>
<protein>
    <submittedName>
        <fullName evidence="5">MarR family protein</fullName>
    </submittedName>
</protein>
<evidence type="ECO:0000256" key="1">
    <source>
        <dbReference type="ARBA" id="ARBA00023015"/>
    </source>
</evidence>
<dbReference type="SMART" id="SM00347">
    <property type="entry name" value="HTH_MARR"/>
    <property type="match status" value="1"/>
</dbReference>
<dbReference type="PROSITE" id="PS50995">
    <property type="entry name" value="HTH_MARR_2"/>
    <property type="match status" value="1"/>
</dbReference>